<name>A0A2T2ZV71_9PEZI</name>
<sequence>MPGSLTSTCSSEDERLYIETITQFLAKADTQALHTALASLQTTVSSLEARLATLQDDHAKLVSTNEAIQTTNQALRTRLDSCLSLNEALRTKHDDLQRNVEAAVRVNAEMRISTEDLRGSVEALRGRFMGMAQQQEDKSSAVLALQGRMTQVDLRLEDVEGVVEHVARLVGRGPPVSSIQERGIESWSRNNMSTGPVERHDGPRNVEYGEHPTTSQPARHEPVRTRNSLDEYQPQDLIPQQRAQPQQQHSVQMPGPLEEATGNNSPSNDDSNDNDNDTTMSSSSYKRFQSIRRHYLIKKQEFKQSQPRDQRRFIWSFIDGCKDKQFSVWFQQKLLDGLDPEMAHPASQRSGRSGRTLALTSAVTWDAVRAVLKGVDVPDFLLE</sequence>
<evidence type="ECO:0000256" key="2">
    <source>
        <dbReference type="SAM" id="MobiDB-lite"/>
    </source>
</evidence>
<dbReference type="InParanoid" id="A0A2T2ZV71"/>
<organism evidence="3 4">
    <name type="scientific">Coniella lustricola</name>
    <dbReference type="NCBI Taxonomy" id="2025994"/>
    <lineage>
        <taxon>Eukaryota</taxon>
        <taxon>Fungi</taxon>
        <taxon>Dikarya</taxon>
        <taxon>Ascomycota</taxon>
        <taxon>Pezizomycotina</taxon>
        <taxon>Sordariomycetes</taxon>
        <taxon>Sordariomycetidae</taxon>
        <taxon>Diaporthales</taxon>
        <taxon>Schizoparmaceae</taxon>
        <taxon>Coniella</taxon>
    </lineage>
</organism>
<evidence type="ECO:0000256" key="1">
    <source>
        <dbReference type="SAM" id="Coils"/>
    </source>
</evidence>
<evidence type="ECO:0000313" key="3">
    <source>
        <dbReference type="EMBL" id="PSR77549.1"/>
    </source>
</evidence>
<feature type="compositionally biased region" description="Basic and acidic residues" evidence="2">
    <location>
        <begin position="197"/>
        <end position="210"/>
    </location>
</feature>
<keyword evidence="4" id="KW-1185">Reference proteome</keyword>
<proteinExistence type="predicted"/>
<evidence type="ECO:0000313" key="4">
    <source>
        <dbReference type="Proteomes" id="UP000241462"/>
    </source>
</evidence>
<keyword evidence="1" id="KW-0175">Coiled coil</keyword>
<feature type="coiled-coil region" evidence="1">
    <location>
        <begin position="37"/>
        <end position="106"/>
    </location>
</feature>
<accession>A0A2T2ZV71</accession>
<dbReference type="EMBL" id="KZ678648">
    <property type="protein sequence ID" value="PSR77549.1"/>
    <property type="molecule type" value="Genomic_DNA"/>
</dbReference>
<gene>
    <name evidence="3" type="ORF">BD289DRAFT_143242</name>
</gene>
<dbReference type="Gene3D" id="1.10.287.1490">
    <property type="match status" value="1"/>
</dbReference>
<dbReference type="Proteomes" id="UP000241462">
    <property type="component" value="Unassembled WGS sequence"/>
</dbReference>
<reference evidence="3 4" key="1">
    <citation type="journal article" date="2018" name="Mycol. Prog.">
        <title>Coniella lustricola, a new species from submerged detritus.</title>
        <authorList>
            <person name="Raudabaugh D.B."/>
            <person name="Iturriaga T."/>
            <person name="Carver A."/>
            <person name="Mondo S."/>
            <person name="Pangilinan J."/>
            <person name="Lipzen A."/>
            <person name="He G."/>
            <person name="Amirebrahimi M."/>
            <person name="Grigoriev I.V."/>
            <person name="Miller A.N."/>
        </authorList>
    </citation>
    <scope>NUCLEOTIDE SEQUENCE [LARGE SCALE GENOMIC DNA]</scope>
    <source>
        <strain evidence="3 4">B22-T-1</strain>
    </source>
</reference>
<dbReference type="AlphaFoldDB" id="A0A2T2ZV71"/>
<feature type="compositionally biased region" description="Low complexity" evidence="2">
    <location>
        <begin position="238"/>
        <end position="252"/>
    </location>
</feature>
<dbReference type="OrthoDB" id="5245494at2759"/>
<feature type="region of interest" description="Disordered" evidence="2">
    <location>
        <begin position="238"/>
        <end position="285"/>
    </location>
</feature>
<feature type="region of interest" description="Disordered" evidence="2">
    <location>
        <begin position="174"/>
        <end position="225"/>
    </location>
</feature>
<protein>
    <submittedName>
        <fullName evidence="3">Uncharacterized protein</fullName>
    </submittedName>
</protein>